<evidence type="ECO:0000313" key="1">
    <source>
        <dbReference type="EMBL" id="JAH26957.1"/>
    </source>
</evidence>
<accession>A0A0E9RDS8</accession>
<organism evidence="1">
    <name type="scientific">Anguilla anguilla</name>
    <name type="common">European freshwater eel</name>
    <name type="synonym">Muraena anguilla</name>
    <dbReference type="NCBI Taxonomy" id="7936"/>
    <lineage>
        <taxon>Eukaryota</taxon>
        <taxon>Metazoa</taxon>
        <taxon>Chordata</taxon>
        <taxon>Craniata</taxon>
        <taxon>Vertebrata</taxon>
        <taxon>Euteleostomi</taxon>
        <taxon>Actinopterygii</taxon>
        <taxon>Neopterygii</taxon>
        <taxon>Teleostei</taxon>
        <taxon>Anguilliformes</taxon>
        <taxon>Anguillidae</taxon>
        <taxon>Anguilla</taxon>
    </lineage>
</organism>
<reference evidence="1" key="1">
    <citation type="submission" date="2014-11" db="EMBL/GenBank/DDBJ databases">
        <authorList>
            <person name="Amaro Gonzalez C."/>
        </authorList>
    </citation>
    <scope>NUCLEOTIDE SEQUENCE</scope>
</reference>
<dbReference type="AlphaFoldDB" id="A0A0E9RDS8"/>
<sequence>MIYLSLAQLLSFWGGRSKLCPPGKQVQRFFSSS</sequence>
<name>A0A0E9RDS8_ANGAN</name>
<reference evidence="1" key="2">
    <citation type="journal article" date="2015" name="Fish Shellfish Immunol.">
        <title>Early steps in the European eel (Anguilla anguilla)-Vibrio vulnificus interaction in the gills: Role of the RtxA13 toxin.</title>
        <authorList>
            <person name="Callol A."/>
            <person name="Pajuelo D."/>
            <person name="Ebbesson L."/>
            <person name="Teles M."/>
            <person name="MacKenzie S."/>
            <person name="Amaro C."/>
        </authorList>
    </citation>
    <scope>NUCLEOTIDE SEQUENCE</scope>
</reference>
<proteinExistence type="predicted"/>
<protein>
    <submittedName>
        <fullName evidence="1">Uncharacterized protein</fullName>
    </submittedName>
</protein>
<dbReference type="EMBL" id="GBXM01081620">
    <property type="protein sequence ID" value="JAH26957.1"/>
    <property type="molecule type" value="Transcribed_RNA"/>
</dbReference>